<dbReference type="EMBL" id="BQKK01000001">
    <property type="protein sequence ID" value="GJN41857.1"/>
    <property type="molecule type" value="Genomic_DNA"/>
</dbReference>
<sequence length="366" mass="38566">METTVPTEPICALVWTGAQNFEFVALAEPELHDGESLIRLNAATICGSDLHTISGRRSQPCPSVLGHEGAGVVVETKNPDLEIGQRVTFSVTAPCLECDRCQQGRTAKCRSVLKTGHEAFNSQWPLSGTYATHILLRKNQPVAVLSDAIANTTASVASCAGATVMAAVEAGGDLRGQRVLIVGLGMLGLIACDVAIQRGASAVYASDPNPERRQWASALGGVHAFDPAEEAVDSGSIDIAFDFSGVNAGVNTAISSLDIGGRAVLAGSVATSAAINVNPETLVRNWQTITGVHNYEPRHLQEAVDFLAHSGIDWNAVISAPIALEEVPATVEELINGDKDKDCKRYLRTAVVLSDGAAIDKDLLRH</sequence>
<dbReference type="GO" id="GO:0004022">
    <property type="term" value="F:alcohol dehydrogenase (NAD+) activity"/>
    <property type="evidence" value="ECO:0007669"/>
    <property type="project" value="UniProtKB-EC"/>
</dbReference>
<evidence type="ECO:0000256" key="7">
    <source>
        <dbReference type="ARBA" id="ARBA00023027"/>
    </source>
</evidence>
<reference evidence="10" key="1">
    <citation type="submission" date="2021-12" db="EMBL/GenBank/DDBJ databases">
        <title>Draft genome sequence of Corynebacterium ammoniagenes strain T-723.</title>
        <authorList>
            <person name="Matsuzawa M."/>
            <person name="Hiratani M."/>
            <person name="Abe I."/>
            <person name="Tsuji Y."/>
            <person name="Nakamura J."/>
        </authorList>
    </citation>
    <scope>NUCLEOTIDE SEQUENCE</scope>
    <source>
        <strain evidence="10">T-723</strain>
    </source>
</reference>
<organism evidence="10 11">
    <name type="scientific">Corynebacterium ammoniagenes</name>
    <name type="common">Brevibacterium ammoniagenes</name>
    <dbReference type="NCBI Taxonomy" id="1697"/>
    <lineage>
        <taxon>Bacteria</taxon>
        <taxon>Bacillati</taxon>
        <taxon>Actinomycetota</taxon>
        <taxon>Actinomycetes</taxon>
        <taxon>Mycobacteriales</taxon>
        <taxon>Corynebacteriaceae</taxon>
        <taxon>Corynebacterium</taxon>
    </lineage>
</organism>
<comment type="cofactor">
    <cofactor evidence="1">
        <name>Zn(2+)</name>
        <dbReference type="ChEBI" id="CHEBI:29105"/>
    </cofactor>
</comment>
<name>A0AAV5G5F6_CORAM</name>
<evidence type="ECO:0000256" key="3">
    <source>
        <dbReference type="ARBA" id="ARBA00013190"/>
    </source>
</evidence>
<evidence type="ECO:0000256" key="1">
    <source>
        <dbReference type="ARBA" id="ARBA00001947"/>
    </source>
</evidence>
<evidence type="ECO:0000256" key="5">
    <source>
        <dbReference type="ARBA" id="ARBA00022833"/>
    </source>
</evidence>
<comment type="caution">
    <text evidence="10">The sequence shown here is derived from an EMBL/GenBank/DDBJ whole genome shotgun (WGS) entry which is preliminary data.</text>
</comment>
<dbReference type="GO" id="GO:0005737">
    <property type="term" value="C:cytoplasm"/>
    <property type="evidence" value="ECO:0007669"/>
    <property type="project" value="TreeGrafter"/>
</dbReference>
<feature type="domain" description="Alcohol dehydrogenase-like C-terminal" evidence="8">
    <location>
        <begin position="187"/>
        <end position="308"/>
    </location>
</feature>
<dbReference type="InterPro" id="IPR017743">
    <property type="entry name" value="ADH_phosphonate_catab-assoc"/>
</dbReference>
<evidence type="ECO:0000313" key="10">
    <source>
        <dbReference type="EMBL" id="GJN41857.1"/>
    </source>
</evidence>
<evidence type="ECO:0000256" key="6">
    <source>
        <dbReference type="ARBA" id="ARBA00023002"/>
    </source>
</evidence>
<comment type="similarity">
    <text evidence="2">Belongs to the zinc-containing alcohol dehydrogenase family.</text>
</comment>
<keyword evidence="5" id="KW-0862">Zinc</keyword>
<evidence type="ECO:0000313" key="11">
    <source>
        <dbReference type="Proteomes" id="UP001054925"/>
    </source>
</evidence>
<dbReference type="CDD" id="cd08231">
    <property type="entry name" value="MDR_TM0436_like"/>
    <property type="match status" value="1"/>
</dbReference>
<dbReference type="InterPro" id="IPR036291">
    <property type="entry name" value="NAD(P)-bd_dom_sf"/>
</dbReference>
<dbReference type="Pfam" id="PF00107">
    <property type="entry name" value="ADH_zinc_N"/>
    <property type="match status" value="1"/>
</dbReference>
<proteinExistence type="inferred from homology"/>
<feature type="domain" description="Alcohol dehydrogenase-like N-terminal" evidence="9">
    <location>
        <begin position="33"/>
        <end position="141"/>
    </location>
</feature>
<evidence type="ECO:0000259" key="9">
    <source>
        <dbReference type="Pfam" id="PF08240"/>
    </source>
</evidence>
<dbReference type="NCBIfam" id="TIGR03366">
    <property type="entry name" value="HpnZ_proposed"/>
    <property type="match status" value="1"/>
</dbReference>
<dbReference type="InterPro" id="IPR013149">
    <property type="entry name" value="ADH-like_C"/>
</dbReference>
<dbReference type="InterPro" id="IPR011032">
    <property type="entry name" value="GroES-like_sf"/>
</dbReference>
<dbReference type="GO" id="GO:0046872">
    <property type="term" value="F:metal ion binding"/>
    <property type="evidence" value="ECO:0007669"/>
    <property type="project" value="UniProtKB-KW"/>
</dbReference>
<dbReference type="Gene3D" id="3.90.180.10">
    <property type="entry name" value="Medium-chain alcohol dehydrogenases, catalytic domain"/>
    <property type="match status" value="1"/>
</dbReference>
<dbReference type="InterPro" id="IPR013154">
    <property type="entry name" value="ADH-like_N"/>
</dbReference>
<dbReference type="Gene3D" id="3.40.50.720">
    <property type="entry name" value="NAD(P)-binding Rossmann-like Domain"/>
    <property type="match status" value="1"/>
</dbReference>
<keyword evidence="7" id="KW-0520">NAD</keyword>
<protein>
    <recommendedName>
        <fullName evidence="3">alcohol dehydrogenase</fullName>
        <ecNumber evidence="3">1.1.1.1</ecNumber>
    </recommendedName>
</protein>
<dbReference type="Proteomes" id="UP001054925">
    <property type="component" value="Unassembled WGS sequence"/>
</dbReference>
<dbReference type="AlphaFoldDB" id="A0AAV5G5F6"/>
<dbReference type="Pfam" id="PF08240">
    <property type="entry name" value="ADH_N"/>
    <property type="match status" value="1"/>
</dbReference>
<dbReference type="PANTHER" id="PTHR42940:SF3">
    <property type="entry name" value="ALCOHOL DEHYDROGENASE 1-RELATED"/>
    <property type="match status" value="1"/>
</dbReference>
<dbReference type="RefSeq" id="WP_003849513.1">
    <property type="nucleotide sequence ID" value="NZ_BQKK01000001.1"/>
</dbReference>
<evidence type="ECO:0000256" key="4">
    <source>
        <dbReference type="ARBA" id="ARBA00022723"/>
    </source>
</evidence>
<accession>A0AAV5G5F6</accession>
<dbReference type="PANTHER" id="PTHR42940">
    <property type="entry name" value="ALCOHOL DEHYDROGENASE 1-RELATED"/>
    <property type="match status" value="1"/>
</dbReference>
<dbReference type="SUPFAM" id="SSF50129">
    <property type="entry name" value="GroES-like"/>
    <property type="match status" value="1"/>
</dbReference>
<evidence type="ECO:0000256" key="2">
    <source>
        <dbReference type="ARBA" id="ARBA00008072"/>
    </source>
</evidence>
<dbReference type="SUPFAM" id="SSF51735">
    <property type="entry name" value="NAD(P)-binding Rossmann-fold domains"/>
    <property type="match status" value="1"/>
</dbReference>
<gene>
    <name evidence="10" type="ORF">CAT723_03360</name>
</gene>
<evidence type="ECO:0000259" key="8">
    <source>
        <dbReference type="Pfam" id="PF00107"/>
    </source>
</evidence>
<keyword evidence="6" id="KW-0560">Oxidoreductase</keyword>
<keyword evidence="4" id="KW-0479">Metal-binding</keyword>
<dbReference type="EC" id="1.1.1.1" evidence="3"/>